<evidence type="ECO:0000256" key="1">
    <source>
        <dbReference type="SAM" id="MobiDB-lite"/>
    </source>
</evidence>
<protein>
    <submittedName>
        <fullName evidence="2">Uncharacterized protein</fullName>
    </submittedName>
</protein>
<dbReference type="AlphaFoldDB" id="A0A6B0RCK8"/>
<keyword evidence="3" id="KW-1185">Reference proteome</keyword>
<dbReference type="EMBL" id="VBQZ03000024">
    <property type="protein sequence ID" value="MXQ85163.1"/>
    <property type="molecule type" value="Genomic_DNA"/>
</dbReference>
<sequence>MTSLFEQLVKEKGSRSLVEETDMHSEPALVEDHEKHFRKRTLGPLNPQSGRNLLEELITQVLSMEMVICHVDGVTQDPDFFTNVLWTILLGTSKEELIRTSHKFLCALEMLSNPSHLSHGLSRLGLESPEHRFCNLKTENMAGDEEDQGREEGGRKQTD</sequence>
<accession>A0A6B0RCK8</accession>
<gene>
    <name evidence="2" type="ORF">E5288_WYG004224</name>
</gene>
<proteinExistence type="predicted"/>
<dbReference type="Proteomes" id="UP000322234">
    <property type="component" value="Unassembled WGS sequence"/>
</dbReference>
<reference evidence="2" key="1">
    <citation type="submission" date="2019-10" db="EMBL/GenBank/DDBJ databases">
        <title>The sequence and de novo assembly of the wild yak genome.</title>
        <authorList>
            <person name="Liu Y."/>
        </authorList>
    </citation>
    <scope>NUCLEOTIDE SEQUENCE [LARGE SCALE GENOMIC DNA]</scope>
    <source>
        <strain evidence="2">WY2019</strain>
    </source>
</reference>
<evidence type="ECO:0000313" key="3">
    <source>
        <dbReference type="Proteomes" id="UP000322234"/>
    </source>
</evidence>
<organism evidence="2 3">
    <name type="scientific">Bos mutus</name>
    <name type="common">wild yak</name>
    <dbReference type="NCBI Taxonomy" id="72004"/>
    <lineage>
        <taxon>Eukaryota</taxon>
        <taxon>Metazoa</taxon>
        <taxon>Chordata</taxon>
        <taxon>Craniata</taxon>
        <taxon>Vertebrata</taxon>
        <taxon>Euteleostomi</taxon>
        <taxon>Mammalia</taxon>
        <taxon>Eutheria</taxon>
        <taxon>Laurasiatheria</taxon>
        <taxon>Artiodactyla</taxon>
        <taxon>Ruminantia</taxon>
        <taxon>Pecora</taxon>
        <taxon>Bovidae</taxon>
        <taxon>Bovinae</taxon>
        <taxon>Bos</taxon>
    </lineage>
</organism>
<comment type="caution">
    <text evidence="2">The sequence shown here is derived from an EMBL/GenBank/DDBJ whole genome shotgun (WGS) entry which is preliminary data.</text>
</comment>
<feature type="compositionally biased region" description="Basic and acidic residues" evidence="1">
    <location>
        <begin position="150"/>
        <end position="159"/>
    </location>
</feature>
<evidence type="ECO:0000313" key="2">
    <source>
        <dbReference type="EMBL" id="MXQ85163.1"/>
    </source>
</evidence>
<name>A0A6B0RCK8_9CETA</name>
<feature type="region of interest" description="Disordered" evidence="1">
    <location>
        <begin position="138"/>
        <end position="159"/>
    </location>
</feature>